<dbReference type="SUPFAM" id="SSF50630">
    <property type="entry name" value="Acid proteases"/>
    <property type="match status" value="1"/>
</dbReference>
<dbReference type="PANTHER" id="PTHR37984:SF5">
    <property type="entry name" value="PROTEIN NYNRIN-LIKE"/>
    <property type="match status" value="1"/>
</dbReference>
<dbReference type="InterPro" id="IPR050951">
    <property type="entry name" value="Retrovirus_Pol_polyprotein"/>
</dbReference>
<keyword evidence="2" id="KW-0548">Nucleotidyltransferase</keyword>
<dbReference type="Proteomes" id="UP000267029">
    <property type="component" value="Unassembled WGS sequence"/>
</dbReference>
<dbReference type="AlphaFoldDB" id="A0A0R3UK58"/>
<proteinExistence type="predicted"/>
<dbReference type="OrthoDB" id="6261872at2759"/>
<dbReference type="EMBL" id="UXSR01005429">
    <property type="protein sequence ID" value="VDD81939.1"/>
    <property type="molecule type" value="Genomic_DNA"/>
</dbReference>
<dbReference type="InterPro" id="IPR021109">
    <property type="entry name" value="Peptidase_aspartic_dom_sf"/>
</dbReference>
<evidence type="ECO:0000313" key="7">
    <source>
        <dbReference type="WBParaSite" id="MCOS_0000794101-mRNA-1"/>
    </source>
</evidence>
<evidence type="ECO:0000256" key="2">
    <source>
        <dbReference type="ARBA" id="ARBA00022695"/>
    </source>
</evidence>
<accession>A0A0R3UK58</accession>
<sequence length="187" mass="20518">MHTTVLTNGHPVRLKQGRASDATVISENQWRSLGRPPLGATSETANSAYGGEIHIRGQMRCCLSFCGTAFTGTFYAVDANLNLLGLDWFKQLSLVDILISRICNALHLSKTSCENTSDIINQFTMVFQPGLGQFSAIQATLHLMPEAIPVFFPKRLVLYASLPLVEAEFGHLKHVAATGRYPDPENI</sequence>
<keyword evidence="4" id="KW-0255">Endonuclease</keyword>
<dbReference type="STRING" id="53468.A0A0R3UK58"/>
<reference evidence="7" key="1">
    <citation type="submission" date="2017-02" db="UniProtKB">
        <authorList>
            <consortium name="WormBaseParasite"/>
        </authorList>
    </citation>
    <scope>IDENTIFICATION</scope>
</reference>
<evidence type="ECO:0000256" key="1">
    <source>
        <dbReference type="ARBA" id="ARBA00022679"/>
    </source>
</evidence>
<reference evidence="5 6" key="2">
    <citation type="submission" date="2018-10" db="EMBL/GenBank/DDBJ databases">
        <authorList>
            <consortium name="Pathogen Informatics"/>
        </authorList>
    </citation>
    <scope>NUCLEOTIDE SEQUENCE [LARGE SCALE GENOMIC DNA]</scope>
</reference>
<keyword evidence="1" id="KW-0808">Transferase</keyword>
<keyword evidence="6" id="KW-1185">Reference proteome</keyword>
<evidence type="ECO:0000256" key="4">
    <source>
        <dbReference type="ARBA" id="ARBA00022759"/>
    </source>
</evidence>
<keyword evidence="3" id="KW-0540">Nuclease</keyword>
<keyword evidence="4" id="KW-0378">Hydrolase</keyword>
<name>A0A0R3UK58_MESCO</name>
<dbReference type="WBParaSite" id="MCOS_0000794101-mRNA-1">
    <property type="protein sequence ID" value="MCOS_0000794101-mRNA-1"/>
    <property type="gene ID" value="MCOS_0000794101"/>
</dbReference>
<protein>
    <submittedName>
        <fullName evidence="7">Gag-pol polyprotein</fullName>
    </submittedName>
</protein>
<dbReference type="PANTHER" id="PTHR37984">
    <property type="entry name" value="PROTEIN CBG26694"/>
    <property type="match status" value="1"/>
</dbReference>
<evidence type="ECO:0000256" key="3">
    <source>
        <dbReference type="ARBA" id="ARBA00022722"/>
    </source>
</evidence>
<evidence type="ECO:0000313" key="6">
    <source>
        <dbReference type="Proteomes" id="UP000267029"/>
    </source>
</evidence>
<dbReference type="GO" id="GO:0004519">
    <property type="term" value="F:endonuclease activity"/>
    <property type="evidence" value="ECO:0007669"/>
    <property type="project" value="UniProtKB-KW"/>
</dbReference>
<organism evidence="7">
    <name type="scientific">Mesocestoides corti</name>
    <name type="common">Flatworm</name>
    <dbReference type="NCBI Taxonomy" id="53468"/>
    <lineage>
        <taxon>Eukaryota</taxon>
        <taxon>Metazoa</taxon>
        <taxon>Spiralia</taxon>
        <taxon>Lophotrochozoa</taxon>
        <taxon>Platyhelminthes</taxon>
        <taxon>Cestoda</taxon>
        <taxon>Eucestoda</taxon>
        <taxon>Cyclophyllidea</taxon>
        <taxon>Mesocestoididae</taxon>
        <taxon>Mesocestoides</taxon>
    </lineage>
</organism>
<dbReference type="GO" id="GO:0016779">
    <property type="term" value="F:nucleotidyltransferase activity"/>
    <property type="evidence" value="ECO:0007669"/>
    <property type="project" value="UniProtKB-KW"/>
</dbReference>
<evidence type="ECO:0000313" key="5">
    <source>
        <dbReference type="EMBL" id="VDD81939.1"/>
    </source>
</evidence>
<gene>
    <name evidence="5" type="ORF">MCOS_LOCUS7942</name>
</gene>